<sequence>MTYAMIAFVVLIRFLLSLLAASLFERKGYGYGRFFLISFLLDPFTCFGLYLLMPRLRTRRTRGSKAGIALEGGEA</sequence>
<evidence type="ECO:0000313" key="2">
    <source>
        <dbReference type="EMBL" id="NBI35172.1"/>
    </source>
</evidence>
<keyword evidence="1" id="KW-1133">Transmembrane helix</keyword>
<name>A0A7C9NV38_9BACT</name>
<dbReference type="AlphaFoldDB" id="A0A7C9NV38"/>
<evidence type="ECO:0000256" key="1">
    <source>
        <dbReference type="SAM" id="Phobius"/>
    </source>
</evidence>
<dbReference type="EMBL" id="QWKH01000083">
    <property type="protein sequence ID" value="NBI35172.1"/>
    <property type="molecule type" value="Genomic_DNA"/>
</dbReference>
<feature type="transmembrane region" description="Helical" evidence="1">
    <location>
        <begin position="30"/>
        <end position="52"/>
    </location>
</feature>
<gene>
    <name evidence="2" type="ORF">D1639_09085</name>
</gene>
<keyword evidence="1" id="KW-0812">Transmembrane</keyword>
<organism evidence="2">
    <name type="scientific">Muribaculaceae bacterium Z82</name>
    <dbReference type="NCBI Taxonomy" id="2304548"/>
    <lineage>
        <taxon>Bacteria</taxon>
        <taxon>Pseudomonadati</taxon>
        <taxon>Bacteroidota</taxon>
        <taxon>Bacteroidia</taxon>
        <taxon>Bacteroidales</taxon>
        <taxon>Muribaculaceae</taxon>
    </lineage>
</organism>
<proteinExistence type="predicted"/>
<protein>
    <submittedName>
        <fullName evidence="2">Uncharacterized protein</fullName>
    </submittedName>
</protein>
<reference evidence="2" key="1">
    <citation type="submission" date="2018-08" db="EMBL/GenBank/DDBJ databases">
        <title>Murine metabolic-syndrome-specific gut microbial biobank.</title>
        <authorList>
            <person name="Liu C."/>
        </authorList>
    </citation>
    <scope>NUCLEOTIDE SEQUENCE [LARGE SCALE GENOMIC DNA]</scope>
    <source>
        <strain evidence="2">Z82</strain>
    </source>
</reference>
<keyword evidence="1" id="KW-0472">Membrane</keyword>
<comment type="caution">
    <text evidence="2">The sequence shown here is derived from an EMBL/GenBank/DDBJ whole genome shotgun (WGS) entry which is preliminary data.</text>
</comment>
<accession>A0A7C9NV38</accession>